<protein>
    <recommendedName>
        <fullName evidence="5">Maltokinase</fullName>
        <ecNumber evidence="4">2.7.1.175</ecNumber>
    </recommendedName>
    <alternativeName>
        <fullName evidence="13">Maltose-1-phosphate synthase</fullName>
    </alternativeName>
</protein>
<dbReference type="Gene3D" id="3.90.1200.10">
    <property type="match status" value="1"/>
</dbReference>
<organism evidence="18 19">
    <name type="scientific">Arthrobacter stackebrandtii</name>
    <dbReference type="NCBI Taxonomy" id="272161"/>
    <lineage>
        <taxon>Bacteria</taxon>
        <taxon>Bacillati</taxon>
        <taxon>Actinomycetota</taxon>
        <taxon>Actinomycetes</taxon>
        <taxon>Micrococcales</taxon>
        <taxon>Micrococcaceae</taxon>
        <taxon>Arthrobacter</taxon>
    </lineage>
</organism>
<keyword evidence="9" id="KW-0418">Kinase</keyword>
<gene>
    <name evidence="18" type="ORF">JOF48_000873</name>
</gene>
<accession>A0ABS4YTE7</accession>
<evidence type="ECO:0000313" key="19">
    <source>
        <dbReference type="Proteomes" id="UP000711614"/>
    </source>
</evidence>
<evidence type="ECO:0000256" key="12">
    <source>
        <dbReference type="ARBA" id="ARBA00023277"/>
    </source>
</evidence>
<comment type="catalytic activity">
    <reaction evidence="14">
        <text>D-maltose + ATP = alpha-maltose 1-phosphate + ADP + H(+)</text>
        <dbReference type="Rhea" id="RHEA:31915"/>
        <dbReference type="ChEBI" id="CHEBI:15378"/>
        <dbReference type="ChEBI" id="CHEBI:17306"/>
        <dbReference type="ChEBI" id="CHEBI:30616"/>
        <dbReference type="ChEBI" id="CHEBI:63576"/>
        <dbReference type="ChEBI" id="CHEBI:456216"/>
        <dbReference type="EC" id="2.7.1.175"/>
    </reaction>
</comment>
<dbReference type="Proteomes" id="UP000711614">
    <property type="component" value="Unassembled WGS sequence"/>
</dbReference>
<evidence type="ECO:0000256" key="10">
    <source>
        <dbReference type="ARBA" id="ARBA00022840"/>
    </source>
</evidence>
<evidence type="ECO:0000259" key="17">
    <source>
        <dbReference type="Pfam" id="PF18085"/>
    </source>
</evidence>
<dbReference type="SUPFAM" id="SSF56112">
    <property type="entry name" value="Protein kinase-like (PK-like)"/>
    <property type="match status" value="1"/>
</dbReference>
<dbReference type="InterPro" id="IPR002575">
    <property type="entry name" value="Aminoglycoside_PTrfase"/>
</dbReference>
<comment type="pathway">
    <text evidence="1">Glycan biosynthesis; glycogen biosynthesis.</text>
</comment>
<keyword evidence="12" id="KW-0119">Carbohydrate metabolism</keyword>
<feature type="region of interest" description="Disordered" evidence="15">
    <location>
        <begin position="92"/>
        <end position="112"/>
    </location>
</feature>
<evidence type="ECO:0000259" key="16">
    <source>
        <dbReference type="Pfam" id="PF01636"/>
    </source>
</evidence>
<keyword evidence="11" id="KW-0320">Glycogen biosynthesis</keyword>
<evidence type="ECO:0000256" key="9">
    <source>
        <dbReference type="ARBA" id="ARBA00022777"/>
    </source>
</evidence>
<keyword evidence="10" id="KW-0067">ATP-binding</keyword>
<keyword evidence="18" id="KW-0328">Glycosyltransferase</keyword>
<evidence type="ECO:0000256" key="11">
    <source>
        <dbReference type="ARBA" id="ARBA00023056"/>
    </source>
</evidence>
<dbReference type="GO" id="GO:0003844">
    <property type="term" value="F:1,4-alpha-glucan branching enzyme activity"/>
    <property type="evidence" value="ECO:0007669"/>
    <property type="project" value="UniProtKB-EC"/>
</dbReference>
<name>A0ABS4YTE7_9MICC</name>
<evidence type="ECO:0000256" key="14">
    <source>
        <dbReference type="ARBA" id="ARBA00049067"/>
    </source>
</evidence>
<sequence>MAGPLLDLLADWLPHQRWYPRKGIGGARLSVAGRIELPSPDPAVRLLVLLVTVDFPPDSDPGQDGPAASPHDAGSGLLLQLPLSIAQDGAPVPHTGTLGAAGTPGGGPDAAAAAADSPACIGWLAPQAGLPGAWVFDGLADRRFVQAWLSVAAGTTGLPGVQLWRNPAWQPDGGEELGSAALVTSEQSNSSVVFDVGGRQLIAKFFRVLHRGLHPEVDVGRALAAGPPVHVPALQAAANWTPGGATLFGVHDFLAGATDGWAVALAAAGPGADFTAHARAIGTELARLHTAMRERMPGVPGRGAAVEDFTRAIGTRLEGSWKVAGPAVGPYGDQLQEVVAQLNQIKALPPLQRIHGDLHLGQLLFREEEPGSGWYFLDFEGEPLRPLAERGRPDVVQRDLAGMLRSFDYAGAQARAGTEPVETAAQWVQDCSRAFLEGYEDVMQAGISRTDPLFVALWLDKALYEVVYELQNRPGWAWVPVNAVRELFHSRKVV</sequence>
<evidence type="ECO:0000256" key="8">
    <source>
        <dbReference type="ARBA" id="ARBA00022741"/>
    </source>
</evidence>
<comment type="caution">
    <text evidence="18">The sequence shown here is derived from an EMBL/GenBank/DDBJ whole genome shotgun (WGS) entry which is preliminary data.</text>
</comment>
<evidence type="ECO:0000256" key="4">
    <source>
        <dbReference type="ARBA" id="ARBA00011962"/>
    </source>
</evidence>
<feature type="domain" description="Maltokinase N-terminal cap" evidence="17">
    <location>
        <begin position="12"/>
        <end position="141"/>
    </location>
</feature>
<evidence type="ECO:0000313" key="18">
    <source>
        <dbReference type="EMBL" id="MBP2412074.1"/>
    </source>
</evidence>
<proteinExistence type="inferred from homology"/>
<evidence type="ECO:0000256" key="15">
    <source>
        <dbReference type="SAM" id="MobiDB-lite"/>
    </source>
</evidence>
<evidence type="ECO:0000256" key="1">
    <source>
        <dbReference type="ARBA" id="ARBA00004964"/>
    </source>
</evidence>
<dbReference type="EC" id="2.7.1.175" evidence="4"/>
<dbReference type="Pfam" id="PF18085">
    <property type="entry name" value="Mak_N_cap"/>
    <property type="match status" value="1"/>
</dbReference>
<keyword evidence="7 18" id="KW-0808">Transferase</keyword>
<keyword evidence="8" id="KW-0547">Nucleotide-binding</keyword>
<evidence type="ECO:0000256" key="7">
    <source>
        <dbReference type="ARBA" id="ARBA00022679"/>
    </source>
</evidence>
<comment type="similarity">
    <text evidence="2">Belongs to the aminoglycoside phosphotransferase family.</text>
</comment>
<dbReference type="Pfam" id="PF01636">
    <property type="entry name" value="APH"/>
    <property type="match status" value="1"/>
</dbReference>
<evidence type="ECO:0000256" key="5">
    <source>
        <dbReference type="ARBA" id="ARBA00013882"/>
    </source>
</evidence>
<evidence type="ECO:0000256" key="3">
    <source>
        <dbReference type="ARBA" id="ARBA00011245"/>
    </source>
</evidence>
<dbReference type="InterPro" id="IPR040999">
    <property type="entry name" value="Mak_N_cap"/>
</dbReference>
<reference evidence="18 19" key="1">
    <citation type="submission" date="2021-03" db="EMBL/GenBank/DDBJ databases">
        <title>Sequencing the genomes of 1000 actinobacteria strains.</title>
        <authorList>
            <person name="Klenk H.-P."/>
        </authorList>
    </citation>
    <scope>NUCLEOTIDE SEQUENCE [LARGE SCALE GENOMIC DNA]</scope>
    <source>
        <strain evidence="18 19">DSM 16005</strain>
    </source>
</reference>
<evidence type="ECO:0000256" key="6">
    <source>
        <dbReference type="ARBA" id="ARBA00022600"/>
    </source>
</evidence>
<dbReference type="EMBL" id="JAGIOI010000001">
    <property type="protein sequence ID" value="MBP2412074.1"/>
    <property type="molecule type" value="Genomic_DNA"/>
</dbReference>
<dbReference type="InterPro" id="IPR011009">
    <property type="entry name" value="Kinase-like_dom_sf"/>
</dbReference>
<keyword evidence="19" id="KW-1185">Reference proteome</keyword>
<keyword evidence="6" id="KW-0321">Glycogen metabolism</keyword>
<evidence type="ECO:0000256" key="2">
    <source>
        <dbReference type="ARBA" id="ARBA00006219"/>
    </source>
</evidence>
<comment type="subunit">
    <text evidence="3">Monomer.</text>
</comment>
<feature type="domain" description="Aminoglycoside phosphotransferase" evidence="16">
    <location>
        <begin position="183"/>
        <end position="380"/>
    </location>
</feature>
<evidence type="ECO:0000256" key="13">
    <source>
        <dbReference type="ARBA" id="ARBA00031251"/>
    </source>
</evidence>